<dbReference type="OrthoDB" id="10332956at2759"/>
<dbReference type="AlphaFoldDB" id="A0A7I8XJH0"/>
<feature type="signal peptide" evidence="1">
    <location>
        <begin position="1"/>
        <end position="18"/>
    </location>
</feature>
<reference evidence="2" key="1">
    <citation type="submission" date="2020-09" db="EMBL/GenBank/DDBJ databases">
        <authorList>
            <person name="Kikuchi T."/>
        </authorList>
    </citation>
    <scope>NUCLEOTIDE SEQUENCE</scope>
    <source>
        <strain evidence="2">Ka4C1</strain>
    </source>
</reference>
<proteinExistence type="predicted"/>
<dbReference type="Proteomes" id="UP000582659">
    <property type="component" value="Unassembled WGS sequence"/>
</dbReference>
<evidence type="ECO:0000313" key="2">
    <source>
        <dbReference type="EMBL" id="CAD5230536.1"/>
    </source>
</evidence>
<keyword evidence="3" id="KW-1185">Reference proteome</keyword>
<dbReference type="EMBL" id="CAJFDI010000005">
    <property type="protein sequence ID" value="CAD5230536.1"/>
    <property type="molecule type" value="Genomic_DNA"/>
</dbReference>
<organism evidence="2 3">
    <name type="scientific">Bursaphelenchus xylophilus</name>
    <name type="common">Pinewood nematode worm</name>
    <name type="synonym">Aphelenchoides xylophilus</name>
    <dbReference type="NCBI Taxonomy" id="6326"/>
    <lineage>
        <taxon>Eukaryota</taxon>
        <taxon>Metazoa</taxon>
        <taxon>Ecdysozoa</taxon>
        <taxon>Nematoda</taxon>
        <taxon>Chromadorea</taxon>
        <taxon>Rhabditida</taxon>
        <taxon>Tylenchina</taxon>
        <taxon>Tylenchomorpha</taxon>
        <taxon>Aphelenchoidea</taxon>
        <taxon>Aphelenchoididae</taxon>
        <taxon>Bursaphelenchus</taxon>
    </lineage>
</organism>
<gene>
    <name evidence="2" type="ORF">BXYJ_LOCUS11036</name>
</gene>
<protein>
    <submittedName>
        <fullName evidence="2">(pine wood nematode) hypothetical protein</fullName>
    </submittedName>
</protein>
<name>A0A7I8XJH0_BURXY</name>
<evidence type="ECO:0000256" key="1">
    <source>
        <dbReference type="SAM" id="SignalP"/>
    </source>
</evidence>
<comment type="caution">
    <text evidence="2">The sequence shown here is derived from an EMBL/GenBank/DDBJ whole genome shotgun (WGS) entry which is preliminary data.</text>
</comment>
<dbReference type="Proteomes" id="UP000659654">
    <property type="component" value="Unassembled WGS sequence"/>
</dbReference>
<dbReference type="EMBL" id="CAJFCV020000005">
    <property type="protein sequence ID" value="CAG9121507.1"/>
    <property type="molecule type" value="Genomic_DNA"/>
</dbReference>
<sequence length="223" mass="24541">MRVSAAIFAALLVACASADSSFFFNTGVQLNAGQTNTPDRLEQELIKAGFDLKVNPLEKLAFAGERDQICAIYQQEKFASKNIALRAFLRIACELKYEALTQFSECIQGMEETLEPQCERYCTRKFAIASLQGRCDALACTSNCVDTQLKECGFETADESLNTLYSELLGAQIAWSWGLATVEEVQKTAETGPASCKKLINLSLNALDSVEIMAKVSKNRFSK</sequence>
<feature type="chain" id="PRO_5035412612" evidence="1">
    <location>
        <begin position="19"/>
        <end position="223"/>
    </location>
</feature>
<keyword evidence="1" id="KW-0732">Signal</keyword>
<accession>A0A7I8XJH0</accession>
<dbReference type="PROSITE" id="PS51257">
    <property type="entry name" value="PROKAR_LIPOPROTEIN"/>
    <property type="match status" value="1"/>
</dbReference>
<evidence type="ECO:0000313" key="3">
    <source>
        <dbReference type="Proteomes" id="UP000659654"/>
    </source>
</evidence>